<proteinExistence type="predicted"/>
<name>H2CL01_9LEPT</name>
<dbReference type="InterPro" id="IPR029016">
    <property type="entry name" value="GAF-like_dom_sf"/>
</dbReference>
<dbReference type="InterPro" id="IPR036457">
    <property type="entry name" value="PPM-type-like_dom_sf"/>
</dbReference>
<dbReference type="HOGENOM" id="CLU_711329_0_0_12"/>
<dbReference type="AlphaFoldDB" id="H2CL01"/>
<keyword evidence="1" id="KW-1133">Transmembrane helix</keyword>
<protein>
    <recommendedName>
        <fullName evidence="2">GAF domain-containing protein</fullName>
    </recommendedName>
</protein>
<evidence type="ECO:0000313" key="4">
    <source>
        <dbReference type="Proteomes" id="UP000005737"/>
    </source>
</evidence>
<dbReference type="Proteomes" id="UP000005737">
    <property type="component" value="Unassembled WGS sequence"/>
</dbReference>
<dbReference type="SUPFAM" id="SSF55781">
    <property type="entry name" value="GAF domain-like"/>
    <property type="match status" value="1"/>
</dbReference>
<dbReference type="EMBL" id="JH597773">
    <property type="protein sequence ID" value="EHQ07245.1"/>
    <property type="molecule type" value="Genomic_DNA"/>
</dbReference>
<dbReference type="Pfam" id="PF01590">
    <property type="entry name" value="GAF"/>
    <property type="match status" value="1"/>
</dbReference>
<sequence length="388" mass="44693">MLIIAGYTYLQSAIFLVGYEQELATVIFVVLAVVILIPVRDYLLEPFLTFPSWETLIETQQHHLEFLARPFTLQTLLNQIMPDLMIWLRIPDARLFILQQERRFFDMHVYRRGALKGSRRITRKNVIPITRMFRQFGRVARREDPTVPEHVEKIMAAYRIAIAVPFIHRGRLLGMLIFHHPTQNRHAERGLELFAAKAAITIHDHILKSRMQNIAEYDEELRIATKIRQMLQMQEAPEVPGWVLKTGRIRSATLIEYFHTNDRQYAVLLSTKAAGGVQAMILSGALGYLFATVRIKGPSLRLSSLLRRMQQYTQENDLTGKLEILVVGLRPGAKEMTVASMGRSYRLLNEDGEETALPPGRTTFRCRPDSTISLHYQDEEILSFSKLP</sequence>
<keyword evidence="4" id="KW-1185">Reference proteome</keyword>
<gene>
    <name evidence="3" type="ORF">Lepil_2572</name>
</gene>
<evidence type="ECO:0000259" key="2">
    <source>
        <dbReference type="Pfam" id="PF01590"/>
    </source>
</evidence>
<reference evidence="3 4" key="1">
    <citation type="submission" date="2011-10" db="EMBL/GenBank/DDBJ databases">
        <title>The Improved High-Quality Draft genome of Leptonema illini DSM 21528.</title>
        <authorList>
            <consortium name="US DOE Joint Genome Institute (JGI-PGF)"/>
            <person name="Lucas S."/>
            <person name="Copeland A."/>
            <person name="Lapidus A."/>
            <person name="Glavina del Rio T."/>
            <person name="Dalin E."/>
            <person name="Tice H."/>
            <person name="Bruce D."/>
            <person name="Goodwin L."/>
            <person name="Pitluck S."/>
            <person name="Peters L."/>
            <person name="Mikhailova N."/>
            <person name="Held B."/>
            <person name="Kyrpides N."/>
            <person name="Mavromatis K."/>
            <person name="Ivanova N."/>
            <person name="Markowitz V."/>
            <person name="Cheng J.-F."/>
            <person name="Hugenholtz P."/>
            <person name="Woyke T."/>
            <person name="Wu D."/>
            <person name="Gronow S."/>
            <person name="Wellnitz S."/>
            <person name="Brambilla E.-M."/>
            <person name="Klenk H.-P."/>
            <person name="Eisen J.A."/>
        </authorList>
    </citation>
    <scope>NUCLEOTIDE SEQUENCE [LARGE SCALE GENOMIC DNA]</scope>
    <source>
        <strain evidence="3 4">DSM 21528</strain>
    </source>
</reference>
<dbReference type="STRING" id="183.GCA_002009735_03819"/>
<keyword evidence="1" id="KW-0472">Membrane</keyword>
<organism evidence="3 4">
    <name type="scientific">Leptonema illini DSM 21528</name>
    <dbReference type="NCBI Taxonomy" id="929563"/>
    <lineage>
        <taxon>Bacteria</taxon>
        <taxon>Pseudomonadati</taxon>
        <taxon>Spirochaetota</taxon>
        <taxon>Spirochaetia</taxon>
        <taxon>Leptospirales</taxon>
        <taxon>Leptospiraceae</taxon>
        <taxon>Leptonema</taxon>
    </lineage>
</organism>
<dbReference type="InterPro" id="IPR003018">
    <property type="entry name" value="GAF"/>
</dbReference>
<keyword evidence="1" id="KW-0812">Transmembrane</keyword>
<accession>H2CL01</accession>
<evidence type="ECO:0000313" key="3">
    <source>
        <dbReference type="EMBL" id="EHQ07245.1"/>
    </source>
</evidence>
<feature type="transmembrane region" description="Helical" evidence="1">
    <location>
        <begin position="23"/>
        <end position="43"/>
    </location>
</feature>
<feature type="domain" description="GAF" evidence="2">
    <location>
        <begin position="139"/>
        <end position="202"/>
    </location>
</feature>
<dbReference type="RefSeq" id="WP_002772986.1">
    <property type="nucleotide sequence ID" value="NZ_JH597773.1"/>
</dbReference>
<dbReference type="Gene3D" id="3.60.40.10">
    <property type="entry name" value="PPM-type phosphatase domain"/>
    <property type="match status" value="1"/>
</dbReference>
<evidence type="ECO:0000256" key="1">
    <source>
        <dbReference type="SAM" id="Phobius"/>
    </source>
</evidence>
<dbReference type="Gene3D" id="3.30.450.40">
    <property type="match status" value="1"/>
</dbReference>